<dbReference type="AlphaFoldDB" id="A0AA86JJU7"/>
<proteinExistence type="predicted"/>
<evidence type="ECO:0000313" key="2">
    <source>
        <dbReference type="EMBL" id="CAG9709303.1"/>
    </source>
</evidence>
<reference evidence="2" key="1">
    <citation type="submission" date="2021-10" db="EMBL/GenBank/DDBJ databases">
        <authorList>
            <person name="Mesa V."/>
        </authorList>
    </citation>
    <scope>NUCLEOTIDE SEQUENCE</scope>
    <source>
        <strain evidence="2">CC3_PB</strain>
    </source>
</reference>
<feature type="transmembrane region" description="Helical" evidence="1">
    <location>
        <begin position="20"/>
        <end position="38"/>
    </location>
</feature>
<gene>
    <name evidence="2" type="ORF">CNEO_44119</name>
</gene>
<evidence type="ECO:0000256" key="1">
    <source>
        <dbReference type="SAM" id="Phobius"/>
    </source>
</evidence>
<name>A0AA86JJU7_9CLOT</name>
<accession>A0AA86JJU7</accession>
<organism evidence="2 3">
    <name type="scientific">Clostridium neonatale</name>
    <dbReference type="NCBI Taxonomy" id="137838"/>
    <lineage>
        <taxon>Bacteria</taxon>
        <taxon>Bacillati</taxon>
        <taxon>Bacillota</taxon>
        <taxon>Clostridia</taxon>
        <taxon>Eubacteriales</taxon>
        <taxon>Clostridiaceae</taxon>
        <taxon>Clostridium</taxon>
    </lineage>
</organism>
<keyword evidence="1" id="KW-1133">Transmembrane helix</keyword>
<comment type="caution">
    <text evidence="2">The sequence shown here is derived from an EMBL/GenBank/DDBJ whole genome shotgun (WGS) entry which is preliminary data.</text>
</comment>
<keyword evidence="1" id="KW-0812">Transmembrane</keyword>
<keyword evidence="1" id="KW-0472">Membrane</keyword>
<protein>
    <submittedName>
        <fullName evidence="2">Uncharacterized protein</fullName>
    </submittedName>
</protein>
<dbReference type="Proteomes" id="UP000789738">
    <property type="component" value="Unassembled WGS sequence"/>
</dbReference>
<evidence type="ECO:0000313" key="3">
    <source>
        <dbReference type="Proteomes" id="UP000789738"/>
    </source>
</evidence>
<dbReference type="EMBL" id="CAKJVE010000004">
    <property type="protein sequence ID" value="CAG9709303.1"/>
    <property type="molecule type" value="Genomic_DNA"/>
</dbReference>
<sequence>MCSYGSAAARKEVANATSNIYASPAVMPLIVYISILLLSF</sequence>